<feature type="region of interest" description="Disordered" evidence="1">
    <location>
        <begin position="66"/>
        <end position="86"/>
    </location>
</feature>
<organism evidence="2 3">
    <name type="scientific">Rhodocollybia butyracea</name>
    <dbReference type="NCBI Taxonomy" id="206335"/>
    <lineage>
        <taxon>Eukaryota</taxon>
        <taxon>Fungi</taxon>
        <taxon>Dikarya</taxon>
        <taxon>Basidiomycota</taxon>
        <taxon>Agaricomycotina</taxon>
        <taxon>Agaricomycetes</taxon>
        <taxon>Agaricomycetidae</taxon>
        <taxon>Agaricales</taxon>
        <taxon>Marasmiineae</taxon>
        <taxon>Omphalotaceae</taxon>
        <taxon>Rhodocollybia</taxon>
    </lineage>
</organism>
<name>A0A9P5UG17_9AGAR</name>
<proteinExistence type="predicted"/>
<dbReference type="EMBL" id="JADNRY010000003">
    <property type="protein sequence ID" value="KAF9077867.1"/>
    <property type="molecule type" value="Genomic_DNA"/>
</dbReference>
<sequence length="218" mass="24955">MVLLITLFVFVPVIYLLRYLWVGQYTESALMGYNVDQKNQWGDRVNGDGIRDRKSPEQLVEWTDGNIHYTSKPPTSSNHRPSGWTESDSVQIYSAGRDSHHLRRHTADYGGFSLEPIYERVRAKKNKTVEYLYHFSLILPRKPTLLPYSSNELLSVLNSPSRMSGQVVGGYPMAWAHGILGKVEECCSTERGPRKYYLKDSVVSVGRWTLDAPQIRMI</sequence>
<accession>A0A9P5UG17</accession>
<protein>
    <submittedName>
        <fullName evidence="2">Uncharacterized protein</fullName>
    </submittedName>
</protein>
<evidence type="ECO:0000256" key="1">
    <source>
        <dbReference type="SAM" id="MobiDB-lite"/>
    </source>
</evidence>
<feature type="compositionally biased region" description="Polar residues" evidence="1">
    <location>
        <begin position="68"/>
        <end position="86"/>
    </location>
</feature>
<comment type="caution">
    <text evidence="2">The sequence shown here is derived from an EMBL/GenBank/DDBJ whole genome shotgun (WGS) entry which is preliminary data.</text>
</comment>
<dbReference type="AlphaFoldDB" id="A0A9P5UG17"/>
<dbReference type="Proteomes" id="UP000772434">
    <property type="component" value="Unassembled WGS sequence"/>
</dbReference>
<keyword evidence="3" id="KW-1185">Reference proteome</keyword>
<gene>
    <name evidence="2" type="ORF">BDP27DRAFT_1357249</name>
</gene>
<evidence type="ECO:0000313" key="3">
    <source>
        <dbReference type="Proteomes" id="UP000772434"/>
    </source>
</evidence>
<reference evidence="2" key="1">
    <citation type="submission" date="2020-11" db="EMBL/GenBank/DDBJ databases">
        <authorList>
            <consortium name="DOE Joint Genome Institute"/>
            <person name="Ahrendt S."/>
            <person name="Riley R."/>
            <person name="Andreopoulos W."/>
            <person name="Labutti K."/>
            <person name="Pangilinan J."/>
            <person name="Ruiz-Duenas F.J."/>
            <person name="Barrasa J.M."/>
            <person name="Sanchez-Garcia M."/>
            <person name="Camarero S."/>
            <person name="Miyauchi S."/>
            <person name="Serrano A."/>
            <person name="Linde D."/>
            <person name="Babiker R."/>
            <person name="Drula E."/>
            <person name="Ayuso-Fernandez I."/>
            <person name="Pacheco R."/>
            <person name="Padilla G."/>
            <person name="Ferreira P."/>
            <person name="Barriuso J."/>
            <person name="Kellner H."/>
            <person name="Castanera R."/>
            <person name="Alfaro M."/>
            <person name="Ramirez L."/>
            <person name="Pisabarro A.G."/>
            <person name="Kuo A."/>
            <person name="Tritt A."/>
            <person name="Lipzen A."/>
            <person name="He G."/>
            <person name="Yan M."/>
            <person name="Ng V."/>
            <person name="Cullen D."/>
            <person name="Martin F."/>
            <person name="Rosso M.-N."/>
            <person name="Henrissat B."/>
            <person name="Hibbett D."/>
            <person name="Martinez A.T."/>
            <person name="Grigoriev I.V."/>
        </authorList>
    </citation>
    <scope>NUCLEOTIDE SEQUENCE</scope>
    <source>
        <strain evidence="2">AH 40177</strain>
    </source>
</reference>
<evidence type="ECO:0000313" key="2">
    <source>
        <dbReference type="EMBL" id="KAF9077867.1"/>
    </source>
</evidence>